<evidence type="ECO:0000313" key="2">
    <source>
        <dbReference type="Proteomes" id="UP000828048"/>
    </source>
</evidence>
<keyword evidence="2" id="KW-1185">Reference proteome</keyword>
<proteinExistence type="predicted"/>
<name>A0ACB7XKK6_9ERIC</name>
<dbReference type="Proteomes" id="UP000828048">
    <property type="component" value="Chromosome 10"/>
</dbReference>
<accession>A0ACB7XKK6</accession>
<comment type="caution">
    <text evidence="1">The sequence shown here is derived from an EMBL/GenBank/DDBJ whole genome shotgun (WGS) entry which is preliminary data.</text>
</comment>
<reference evidence="1 2" key="1">
    <citation type="journal article" date="2021" name="Hortic Res">
        <title>High-quality reference genome and annotation aids understanding of berry development for evergreen blueberry (Vaccinium darrowii).</title>
        <authorList>
            <person name="Yu J."/>
            <person name="Hulse-Kemp A.M."/>
            <person name="Babiker E."/>
            <person name="Staton M."/>
        </authorList>
    </citation>
    <scope>NUCLEOTIDE SEQUENCE [LARGE SCALE GENOMIC DNA]</scope>
    <source>
        <strain evidence="2">cv. NJ 8807/NJ 8810</strain>
        <tissue evidence="1">Young leaf</tissue>
    </source>
</reference>
<evidence type="ECO:0000313" key="1">
    <source>
        <dbReference type="EMBL" id="KAH7841324.1"/>
    </source>
</evidence>
<sequence>MATSGFVVSLKLLIDTKNKRVLFAEAEKDFVTFLHDLLSLSAGTVFKLLNKRPILDDDRVENQSLCNFAPQSTPAFGSISAPVFGSVDSRTAPISSDRLHMVMDDLTVKPMSTVSCSALLTEFTANEVGPLEERVVHFGLYEGLKLLKATLQTNMALTSVFLGGMETNDASSASP</sequence>
<organism evidence="1 2">
    <name type="scientific">Vaccinium darrowii</name>
    <dbReference type="NCBI Taxonomy" id="229202"/>
    <lineage>
        <taxon>Eukaryota</taxon>
        <taxon>Viridiplantae</taxon>
        <taxon>Streptophyta</taxon>
        <taxon>Embryophyta</taxon>
        <taxon>Tracheophyta</taxon>
        <taxon>Spermatophyta</taxon>
        <taxon>Magnoliopsida</taxon>
        <taxon>eudicotyledons</taxon>
        <taxon>Gunneridae</taxon>
        <taxon>Pentapetalae</taxon>
        <taxon>asterids</taxon>
        <taxon>Ericales</taxon>
        <taxon>Ericaceae</taxon>
        <taxon>Vaccinioideae</taxon>
        <taxon>Vaccinieae</taxon>
        <taxon>Vaccinium</taxon>
    </lineage>
</organism>
<gene>
    <name evidence="1" type="ORF">Vadar_028406</name>
</gene>
<protein>
    <submittedName>
        <fullName evidence="1">Uncharacterized protein</fullName>
    </submittedName>
</protein>
<dbReference type="EMBL" id="CM037160">
    <property type="protein sequence ID" value="KAH7841324.1"/>
    <property type="molecule type" value="Genomic_DNA"/>
</dbReference>